<feature type="domain" description="F-BAR" evidence="7">
    <location>
        <begin position="65"/>
        <end position="345"/>
    </location>
</feature>
<evidence type="ECO:0000256" key="4">
    <source>
        <dbReference type="ARBA" id="ARBA00023212"/>
    </source>
</evidence>
<dbReference type="AlphaFoldDB" id="A0AAV0AMU9"/>
<keyword evidence="9" id="KW-1185">Reference proteome</keyword>
<dbReference type="Proteomes" id="UP001153365">
    <property type="component" value="Unassembled WGS sequence"/>
</dbReference>
<evidence type="ECO:0000313" key="8">
    <source>
        <dbReference type="EMBL" id="CAH7668915.1"/>
    </source>
</evidence>
<dbReference type="GO" id="GO:0005543">
    <property type="term" value="F:phospholipid binding"/>
    <property type="evidence" value="ECO:0007669"/>
    <property type="project" value="TreeGrafter"/>
</dbReference>
<reference evidence="8" key="1">
    <citation type="submission" date="2022-06" db="EMBL/GenBank/DDBJ databases">
        <authorList>
            <consortium name="SYNGENTA / RWTH Aachen University"/>
        </authorList>
    </citation>
    <scope>NUCLEOTIDE SEQUENCE</scope>
</reference>
<keyword evidence="2" id="KW-0963">Cytoplasm</keyword>
<organism evidence="8 9">
    <name type="scientific">Phakopsora pachyrhizi</name>
    <name type="common">Asian soybean rust disease fungus</name>
    <dbReference type="NCBI Taxonomy" id="170000"/>
    <lineage>
        <taxon>Eukaryota</taxon>
        <taxon>Fungi</taxon>
        <taxon>Dikarya</taxon>
        <taxon>Basidiomycota</taxon>
        <taxon>Pucciniomycotina</taxon>
        <taxon>Pucciniomycetes</taxon>
        <taxon>Pucciniales</taxon>
        <taxon>Phakopsoraceae</taxon>
        <taxon>Phakopsora</taxon>
    </lineage>
</organism>
<dbReference type="SUPFAM" id="SSF103657">
    <property type="entry name" value="BAR/IMD domain-like"/>
    <property type="match status" value="1"/>
</dbReference>
<evidence type="ECO:0000313" key="9">
    <source>
        <dbReference type="Proteomes" id="UP001153365"/>
    </source>
</evidence>
<feature type="compositionally biased region" description="Low complexity" evidence="6">
    <location>
        <begin position="571"/>
        <end position="585"/>
    </location>
</feature>
<dbReference type="GO" id="GO:0007010">
    <property type="term" value="P:cytoskeleton organization"/>
    <property type="evidence" value="ECO:0007669"/>
    <property type="project" value="TreeGrafter"/>
</dbReference>
<proteinExistence type="predicted"/>
<dbReference type="Pfam" id="PF00611">
    <property type="entry name" value="FCH"/>
    <property type="match status" value="1"/>
</dbReference>
<dbReference type="Gene3D" id="1.20.1270.60">
    <property type="entry name" value="Arfaptin homology (AH) domain/BAR domain"/>
    <property type="match status" value="1"/>
</dbReference>
<accession>A0AAV0AMU9</accession>
<comment type="caution">
    <text evidence="8">The sequence shown here is derived from an EMBL/GenBank/DDBJ whole genome shotgun (WGS) entry which is preliminary data.</text>
</comment>
<evidence type="ECO:0000256" key="3">
    <source>
        <dbReference type="ARBA" id="ARBA00022553"/>
    </source>
</evidence>
<dbReference type="EMBL" id="CALTRL010000620">
    <property type="protein sequence ID" value="CAH7668915.1"/>
    <property type="molecule type" value="Genomic_DNA"/>
</dbReference>
<evidence type="ECO:0000256" key="2">
    <source>
        <dbReference type="ARBA" id="ARBA00022490"/>
    </source>
</evidence>
<keyword evidence="5" id="KW-0175">Coiled coil</keyword>
<protein>
    <recommendedName>
        <fullName evidence="7">F-BAR domain-containing protein</fullName>
    </recommendedName>
</protein>
<feature type="region of interest" description="Disordered" evidence="6">
    <location>
        <begin position="119"/>
        <end position="142"/>
    </location>
</feature>
<dbReference type="GO" id="GO:0009898">
    <property type="term" value="C:cytoplasmic side of plasma membrane"/>
    <property type="evidence" value="ECO:0007669"/>
    <property type="project" value="TreeGrafter"/>
</dbReference>
<dbReference type="PANTHER" id="PTHR23065:SF7">
    <property type="entry name" value="NOSTRIN, ISOFORM H"/>
    <property type="match status" value="1"/>
</dbReference>
<evidence type="ECO:0000259" key="7">
    <source>
        <dbReference type="PROSITE" id="PS51741"/>
    </source>
</evidence>
<gene>
    <name evidence="8" type="ORF">PPACK8108_LOCUS3488</name>
</gene>
<dbReference type="InterPro" id="IPR027267">
    <property type="entry name" value="AH/BAR_dom_sf"/>
</dbReference>
<dbReference type="InterPro" id="IPR001060">
    <property type="entry name" value="FCH_dom"/>
</dbReference>
<keyword evidence="3" id="KW-0597">Phosphoprotein</keyword>
<evidence type="ECO:0000256" key="1">
    <source>
        <dbReference type="ARBA" id="ARBA00004245"/>
    </source>
</evidence>
<comment type="subcellular location">
    <subcellularLocation>
        <location evidence="1">Cytoplasm</location>
        <location evidence="1">Cytoskeleton</location>
    </subcellularLocation>
</comment>
<dbReference type="InterPro" id="IPR031160">
    <property type="entry name" value="F_BAR_dom"/>
</dbReference>
<feature type="region of interest" description="Disordered" evidence="6">
    <location>
        <begin position="558"/>
        <end position="615"/>
    </location>
</feature>
<feature type="compositionally biased region" description="Basic and acidic residues" evidence="6">
    <location>
        <begin position="595"/>
        <end position="608"/>
    </location>
</feature>
<dbReference type="PANTHER" id="PTHR23065">
    <property type="entry name" value="PROLINE-SERINE-THREONINE PHOSPHATASE INTERACTING PROTEIN 1"/>
    <property type="match status" value="1"/>
</dbReference>
<evidence type="ECO:0000256" key="6">
    <source>
        <dbReference type="SAM" id="MobiDB-lite"/>
    </source>
</evidence>
<sequence>MTGGRLSNLLQRAHLNKNQSHWSEQNQGLGRLRDLNHHQQSHPEITINTNPTYPTEPTDLSTAEDDFCNSFWGEGGFETLMSKLKCSGKMLEELRAWYKERSNIESDYSKRLLRLSRSSVLSTPPTSPTATNSQNQNQLASAQTGTAGTNCLEGDGLRSGLEVIRCCTERSALYHAQLSNTFKNALYEKFNQFIKDRESTKRNSQAIIEKLRKNLIDLRVIHEKSRRRFEADAIAINGYSAQLHLAQGRDSDKVSNRLEKVQMSININDKEYKNHTKNLQDTTNEWNTQWKNFCDLVQDLEEDRIEFVRNTFWDYANGISAICVAEDEQCEKIRLALERCEVENDVKSFVRRAKTGNEYSLAPGYVDYSVGETPNRLVLLGANFIRTSARKAQDTTILPMNRPIKELVRSIEASLPVGSDNFTEEKNGGGGRRRLMENNKRYIKSGGVISESVMRNSLEPLARVADCSATYYQRRETRSANSYNNLLTDENLSNLQLHLDESQHRNNPQAMNEIATNDQPLMIPHDGDHRVLKEPYHLKARLFNSESPAGSRVEPTRVEIPFQTPPPPQQQPLQPQPQHHQQQQHNCFNQAGSHESSEYVKSLLDRPLPKPPTTT</sequence>
<dbReference type="GO" id="GO:0120104">
    <property type="term" value="C:mitotic actomyosin contractile ring, proximal layer"/>
    <property type="evidence" value="ECO:0007669"/>
    <property type="project" value="TreeGrafter"/>
</dbReference>
<dbReference type="SMART" id="SM00055">
    <property type="entry name" value="FCH"/>
    <property type="match status" value="1"/>
</dbReference>
<keyword evidence="4" id="KW-0206">Cytoskeleton</keyword>
<dbReference type="PROSITE" id="PS51741">
    <property type="entry name" value="F_BAR"/>
    <property type="match status" value="1"/>
</dbReference>
<name>A0AAV0AMU9_PHAPC</name>
<evidence type="ECO:0000256" key="5">
    <source>
        <dbReference type="PROSITE-ProRule" id="PRU01077"/>
    </source>
</evidence>